<proteinExistence type="predicted"/>
<dbReference type="Proteomes" id="UP000887013">
    <property type="component" value="Unassembled WGS sequence"/>
</dbReference>
<dbReference type="AlphaFoldDB" id="A0A8X6P7G0"/>
<dbReference type="InterPro" id="IPR043128">
    <property type="entry name" value="Rev_trsase/Diguanyl_cyclase"/>
</dbReference>
<reference evidence="2" key="1">
    <citation type="submission" date="2020-08" db="EMBL/GenBank/DDBJ databases">
        <title>Multicomponent nature underlies the extraordinary mechanical properties of spider dragline silk.</title>
        <authorList>
            <person name="Kono N."/>
            <person name="Nakamura H."/>
            <person name="Mori M."/>
            <person name="Yoshida Y."/>
            <person name="Ohtoshi R."/>
            <person name="Malay A.D."/>
            <person name="Moran D.A.P."/>
            <person name="Tomita M."/>
            <person name="Numata K."/>
            <person name="Arakawa K."/>
        </authorList>
    </citation>
    <scope>NUCLEOTIDE SEQUENCE</scope>
</reference>
<evidence type="ECO:0000256" key="1">
    <source>
        <dbReference type="ARBA" id="ARBA00012493"/>
    </source>
</evidence>
<keyword evidence="3" id="KW-1185">Reference proteome</keyword>
<sequence length="131" mass="15366">METVLRGLPSEACLVYLDDIIIVGKTFEEHLRVETDPEKIKAVVDWPCPETVHELQSFLGLCTYYRRFVRNFSTIARHLHKLMKVKSNFNWTEDFQKSFNSLKQALTTSPVLTYPGLTKILFWIRMPVMKE</sequence>
<dbReference type="SUPFAM" id="SSF56672">
    <property type="entry name" value="DNA/RNA polymerases"/>
    <property type="match status" value="1"/>
</dbReference>
<dbReference type="Gene3D" id="3.30.70.270">
    <property type="match status" value="2"/>
</dbReference>
<dbReference type="InterPro" id="IPR051320">
    <property type="entry name" value="Viral_Replic_Matur_Polypro"/>
</dbReference>
<gene>
    <name evidence="2" type="primary">TY3B-I_97</name>
    <name evidence="2" type="ORF">NPIL_347361</name>
</gene>
<evidence type="ECO:0000313" key="2">
    <source>
        <dbReference type="EMBL" id="GFT55461.1"/>
    </source>
</evidence>
<comment type="caution">
    <text evidence="2">The sequence shown here is derived from an EMBL/GenBank/DDBJ whole genome shotgun (WGS) entry which is preliminary data.</text>
</comment>
<organism evidence="2 3">
    <name type="scientific">Nephila pilipes</name>
    <name type="common">Giant wood spider</name>
    <name type="synonym">Nephila maculata</name>
    <dbReference type="NCBI Taxonomy" id="299642"/>
    <lineage>
        <taxon>Eukaryota</taxon>
        <taxon>Metazoa</taxon>
        <taxon>Ecdysozoa</taxon>
        <taxon>Arthropoda</taxon>
        <taxon>Chelicerata</taxon>
        <taxon>Arachnida</taxon>
        <taxon>Araneae</taxon>
        <taxon>Araneomorphae</taxon>
        <taxon>Entelegynae</taxon>
        <taxon>Araneoidea</taxon>
        <taxon>Nephilidae</taxon>
        <taxon>Nephila</taxon>
    </lineage>
</organism>
<dbReference type="EMBL" id="BMAW01017761">
    <property type="protein sequence ID" value="GFT55461.1"/>
    <property type="molecule type" value="Genomic_DNA"/>
</dbReference>
<evidence type="ECO:0000313" key="3">
    <source>
        <dbReference type="Proteomes" id="UP000887013"/>
    </source>
</evidence>
<dbReference type="FunFam" id="3.30.70.270:FF:000020">
    <property type="entry name" value="Transposon Tf2-6 polyprotein-like Protein"/>
    <property type="match status" value="1"/>
</dbReference>
<protein>
    <recommendedName>
        <fullName evidence="1">RNA-directed DNA polymerase</fullName>
        <ecNumber evidence="1">2.7.7.49</ecNumber>
    </recommendedName>
</protein>
<dbReference type="InterPro" id="IPR043502">
    <property type="entry name" value="DNA/RNA_pol_sf"/>
</dbReference>
<dbReference type="OrthoDB" id="6428789at2759"/>
<dbReference type="PANTHER" id="PTHR33064:SF37">
    <property type="entry name" value="RIBONUCLEASE H"/>
    <property type="match status" value="1"/>
</dbReference>
<dbReference type="GO" id="GO:0003964">
    <property type="term" value="F:RNA-directed DNA polymerase activity"/>
    <property type="evidence" value="ECO:0007669"/>
    <property type="project" value="UniProtKB-EC"/>
</dbReference>
<accession>A0A8X6P7G0</accession>
<name>A0A8X6P7G0_NEPPI</name>
<dbReference type="PANTHER" id="PTHR33064">
    <property type="entry name" value="POL PROTEIN"/>
    <property type="match status" value="1"/>
</dbReference>
<dbReference type="EC" id="2.7.7.49" evidence="1"/>